<reference evidence="1" key="1">
    <citation type="submission" date="2014-11" db="EMBL/GenBank/DDBJ databases">
        <authorList>
            <person name="Amaro Gonzalez C."/>
        </authorList>
    </citation>
    <scope>NUCLEOTIDE SEQUENCE</scope>
</reference>
<dbReference type="AlphaFoldDB" id="A0A0E9SMY4"/>
<dbReference type="EMBL" id="GBXM01066552">
    <property type="protein sequence ID" value="JAH42025.1"/>
    <property type="molecule type" value="Transcribed_RNA"/>
</dbReference>
<proteinExistence type="predicted"/>
<name>A0A0E9SMY4_ANGAN</name>
<organism evidence="1">
    <name type="scientific">Anguilla anguilla</name>
    <name type="common">European freshwater eel</name>
    <name type="synonym">Muraena anguilla</name>
    <dbReference type="NCBI Taxonomy" id="7936"/>
    <lineage>
        <taxon>Eukaryota</taxon>
        <taxon>Metazoa</taxon>
        <taxon>Chordata</taxon>
        <taxon>Craniata</taxon>
        <taxon>Vertebrata</taxon>
        <taxon>Euteleostomi</taxon>
        <taxon>Actinopterygii</taxon>
        <taxon>Neopterygii</taxon>
        <taxon>Teleostei</taxon>
        <taxon>Anguilliformes</taxon>
        <taxon>Anguillidae</taxon>
        <taxon>Anguilla</taxon>
    </lineage>
</organism>
<accession>A0A0E9SMY4</accession>
<reference evidence="1" key="2">
    <citation type="journal article" date="2015" name="Fish Shellfish Immunol.">
        <title>Early steps in the European eel (Anguilla anguilla)-Vibrio vulnificus interaction in the gills: Role of the RtxA13 toxin.</title>
        <authorList>
            <person name="Callol A."/>
            <person name="Pajuelo D."/>
            <person name="Ebbesson L."/>
            <person name="Teles M."/>
            <person name="MacKenzie S."/>
            <person name="Amaro C."/>
        </authorList>
    </citation>
    <scope>NUCLEOTIDE SEQUENCE</scope>
</reference>
<protein>
    <submittedName>
        <fullName evidence="1">Uncharacterized protein</fullName>
    </submittedName>
</protein>
<sequence>MFLYLVLTCCQDLSKLLGWQLEGWRELLLSL</sequence>
<evidence type="ECO:0000313" key="1">
    <source>
        <dbReference type="EMBL" id="JAH42025.1"/>
    </source>
</evidence>